<name>A0ABR1FMS3_AURAN</name>
<evidence type="ECO:0000313" key="3">
    <source>
        <dbReference type="Proteomes" id="UP001363151"/>
    </source>
</evidence>
<evidence type="ECO:0000313" key="2">
    <source>
        <dbReference type="EMBL" id="KAK7233682.1"/>
    </source>
</evidence>
<reference evidence="2 3" key="1">
    <citation type="submission" date="2024-03" db="EMBL/GenBank/DDBJ databases">
        <title>Aureococcus anophagefferens CCMP1851 and Kratosvirus quantuckense: Draft genome of a second virus-susceptible host strain in the model system.</title>
        <authorList>
            <person name="Chase E."/>
            <person name="Truchon A.R."/>
            <person name="Schepens W."/>
            <person name="Wilhelm S.W."/>
        </authorList>
    </citation>
    <scope>NUCLEOTIDE SEQUENCE [LARGE SCALE GENOMIC DNA]</scope>
    <source>
        <strain evidence="2 3">CCMP1851</strain>
    </source>
</reference>
<protein>
    <submittedName>
        <fullName evidence="2">Intracellular chloride channel</fullName>
    </submittedName>
</protein>
<proteinExistence type="predicted"/>
<comment type="caution">
    <text evidence="2">The sequence shown here is derived from an EMBL/GenBank/DDBJ whole genome shotgun (WGS) entry which is preliminary data.</text>
</comment>
<organism evidence="2 3">
    <name type="scientific">Aureococcus anophagefferens</name>
    <name type="common">Harmful bloom alga</name>
    <dbReference type="NCBI Taxonomy" id="44056"/>
    <lineage>
        <taxon>Eukaryota</taxon>
        <taxon>Sar</taxon>
        <taxon>Stramenopiles</taxon>
        <taxon>Ochrophyta</taxon>
        <taxon>Pelagophyceae</taxon>
        <taxon>Pelagomonadales</taxon>
        <taxon>Pelagomonadaceae</taxon>
        <taxon>Aureococcus</taxon>
    </lineage>
</organism>
<feature type="region of interest" description="Disordered" evidence="1">
    <location>
        <begin position="14"/>
        <end position="36"/>
    </location>
</feature>
<keyword evidence="3" id="KW-1185">Reference proteome</keyword>
<dbReference type="EMBL" id="JBBJCI010000357">
    <property type="protein sequence ID" value="KAK7233682.1"/>
    <property type="molecule type" value="Genomic_DNA"/>
</dbReference>
<accession>A0ABR1FMS3</accession>
<gene>
    <name evidence="2" type="ORF">SO694_001060111</name>
</gene>
<sequence length="192" mass="21638">MSATRPMNNVIGVTKTTRVRRPRTSSTKGSFGAADRFAPLPQREAYRGAVELGFPEKLQRLDTPGATCAFSGAAGSLEEGRAPLERRRAASTTNLERRRAAYVAAVRPERIREAKERKREAKRARDVLRLYHRDPYARSYPTIAIDGDDRPCTAPDAIVHTNFTRQPAGDTHMRTSHRFFLRSKYEAPRVLD</sequence>
<dbReference type="Proteomes" id="UP001363151">
    <property type="component" value="Unassembled WGS sequence"/>
</dbReference>
<evidence type="ECO:0000256" key="1">
    <source>
        <dbReference type="SAM" id="MobiDB-lite"/>
    </source>
</evidence>